<evidence type="ECO:0000259" key="2">
    <source>
        <dbReference type="Pfam" id="PF08308"/>
    </source>
</evidence>
<dbReference type="GeneID" id="5412212"/>
<dbReference type="EMBL" id="CP000780">
    <property type="protein sequence ID" value="ABS56693.1"/>
    <property type="molecule type" value="Genomic_DNA"/>
</dbReference>
<gene>
    <name evidence="3" type="ordered locus">Mboo_2179</name>
</gene>
<keyword evidence="1" id="KW-0812">Transmembrane</keyword>
<dbReference type="eggNOG" id="arCOG03264">
    <property type="taxonomic scope" value="Archaea"/>
</dbReference>
<protein>
    <recommendedName>
        <fullName evidence="2">PEGA domain-containing protein</fullName>
    </recommendedName>
</protein>
<name>A7IAD2_METB6</name>
<feature type="transmembrane region" description="Helical" evidence="1">
    <location>
        <begin position="296"/>
        <end position="317"/>
    </location>
</feature>
<dbReference type="Proteomes" id="UP000002408">
    <property type="component" value="Chromosome"/>
</dbReference>
<keyword evidence="4" id="KW-1185">Reference proteome</keyword>
<proteinExistence type="predicted"/>
<dbReference type="HOGENOM" id="CLU_935717_0_0_2"/>
<organism evidence="3 4">
    <name type="scientific">Methanoregula boonei (strain DSM 21154 / JCM 14090 / 6A8)</name>
    <dbReference type="NCBI Taxonomy" id="456442"/>
    <lineage>
        <taxon>Archaea</taxon>
        <taxon>Methanobacteriati</taxon>
        <taxon>Methanobacteriota</taxon>
        <taxon>Stenosarchaea group</taxon>
        <taxon>Methanomicrobia</taxon>
        <taxon>Methanomicrobiales</taxon>
        <taxon>Methanoregulaceae</taxon>
        <taxon>Methanoregula</taxon>
    </lineage>
</organism>
<reference evidence="4" key="1">
    <citation type="journal article" date="2015" name="Microbiology">
        <title>Genome of Methanoregula boonei 6A8 reveals adaptations to oligotrophic peatland environments.</title>
        <authorList>
            <person name="Braeuer S."/>
            <person name="Cadillo-Quiroz H."/>
            <person name="Kyrpides N."/>
            <person name="Woyke T."/>
            <person name="Goodwin L."/>
            <person name="Detter C."/>
            <person name="Podell S."/>
            <person name="Yavitt J.B."/>
            <person name="Zinder S.H."/>
        </authorList>
    </citation>
    <scope>NUCLEOTIDE SEQUENCE [LARGE SCALE GENOMIC DNA]</scope>
    <source>
        <strain evidence="4">DSM 21154 / JCM 14090 / 6A8</strain>
    </source>
</reference>
<sequence length="323" mass="33591" precursor="true">MTTNKVKILILCAVILAMLVPAALADNTIGGAEGWYQVNCNVDGATVYFDNQYMGTITGGSLTVPVYSTGTPYQTFSVSASGYTTYTGQITAYPSKGGTVNLYATLTAVVPTTTASVIGGAQGWYQVYCNVNGASVYFNGQYMGVISGGSLTVPVYATGTPYTTYSVSESGYTTYTGQITGYPSKGETVDLYATLNAAVPTTTAAPIGGGQGWYKVNCNVDGAQVTFDNQIMGTISQGSLTVPVYVTGTPYQTYSVSAPGYVTYTSTLTQFPTVGQTVALYATLNPQATTVPTTTYAPLTPGLAGAAILIAGLGFVFSRRKDN</sequence>
<accession>A7IAD2</accession>
<dbReference type="AlphaFoldDB" id="A7IAD2"/>
<evidence type="ECO:0000313" key="4">
    <source>
        <dbReference type="Proteomes" id="UP000002408"/>
    </source>
</evidence>
<keyword evidence="1" id="KW-0472">Membrane</keyword>
<evidence type="ECO:0000256" key="1">
    <source>
        <dbReference type="SAM" id="Phobius"/>
    </source>
</evidence>
<dbReference type="Pfam" id="PF08308">
    <property type="entry name" value="PEGA"/>
    <property type="match status" value="1"/>
</dbReference>
<dbReference type="RefSeq" id="WP_012107751.1">
    <property type="nucleotide sequence ID" value="NC_009712.1"/>
</dbReference>
<dbReference type="KEGG" id="mbn:Mboo_2179"/>
<feature type="domain" description="PEGA" evidence="2">
    <location>
        <begin position="126"/>
        <end position="196"/>
    </location>
</feature>
<keyword evidence="1" id="KW-1133">Transmembrane helix</keyword>
<evidence type="ECO:0000313" key="3">
    <source>
        <dbReference type="EMBL" id="ABS56693.1"/>
    </source>
</evidence>
<dbReference type="InterPro" id="IPR013229">
    <property type="entry name" value="PEGA"/>
</dbReference>